<name>A0A1J6JQ54_NICAT</name>
<dbReference type="Gene3D" id="1.25.10.10">
    <property type="entry name" value="Leucine-rich Repeat Variant"/>
    <property type="match status" value="1"/>
</dbReference>
<comment type="caution">
    <text evidence="2">The sequence shown here is derived from an EMBL/GenBank/DDBJ whole genome shotgun (WGS) entry which is preliminary data.</text>
</comment>
<keyword evidence="3" id="KW-1185">Reference proteome</keyword>
<dbReference type="AlphaFoldDB" id="A0A1J6JQ54"/>
<evidence type="ECO:0000313" key="3">
    <source>
        <dbReference type="Proteomes" id="UP000187609"/>
    </source>
</evidence>
<dbReference type="PANTHER" id="PTHR10648:SF36">
    <property type="entry name" value="SERINE_THREONINE-PROTEIN PHOSPHATASE 2A 65 KDA REGULATORY SUBUNIT A BETA ISOFORM-RELATED"/>
    <property type="match status" value="1"/>
</dbReference>
<dbReference type="Gramene" id="OIT19374">
    <property type="protein sequence ID" value="OIT19374"/>
    <property type="gene ID" value="A4A49_41484"/>
</dbReference>
<accession>A0A1J6JQ54</accession>
<dbReference type="InterPro" id="IPR027417">
    <property type="entry name" value="P-loop_NTPase"/>
</dbReference>
<dbReference type="InterPro" id="IPR011989">
    <property type="entry name" value="ARM-like"/>
</dbReference>
<dbReference type="EMBL" id="MJEQ01007775">
    <property type="protein sequence ID" value="OIT19374.1"/>
    <property type="molecule type" value="Genomic_DNA"/>
</dbReference>
<keyword evidence="1" id="KW-0677">Repeat</keyword>
<dbReference type="Gene3D" id="3.40.50.300">
    <property type="entry name" value="P-loop containing nucleotide triphosphate hydrolases"/>
    <property type="match status" value="1"/>
</dbReference>
<dbReference type="GO" id="GO:0005634">
    <property type="term" value="C:nucleus"/>
    <property type="evidence" value="ECO:0007669"/>
    <property type="project" value="TreeGrafter"/>
</dbReference>
<organism evidence="2 3">
    <name type="scientific">Nicotiana attenuata</name>
    <name type="common">Coyote tobacco</name>
    <dbReference type="NCBI Taxonomy" id="49451"/>
    <lineage>
        <taxon>Eukaryota</taxon>
        <taxon>Viridiplantae</taxon>
        <taxon>Streptophyta</taxon>
        <taxon>Embryophyta</taxon>
        <taxon>Tracheophyta</taxon>
        <taxon>Spermatophyta</taxon>
        <taxon>Magnoliopsida</taxon>
        <taxon>eudicotyledons</taxon>
        <taxon>Gunneridae</taxon>
        <taxon>Pentapetalae</taxon>
        <taxon>asterids</taxon>
        <taxon>lamiids</taxon>
        <taxon>Solanales</taxon>
        <taxon>Solanaceae</taxon>
        <taxon>Nicotianoideae</taxon>
        <taxon>Nicotianeae</taxon>
        <taxon>Nicotiana</taxon>
    </lineage>
</organism>
<dbReference type="Proteomes" id="UP000187609">
    <property type="component" value="Unassembled WGS sequence"/>
</dbReference>
<evidence type="ECO:0000313" key="2">
    <source>
        <dbReference type="EMBL" id="OIT19374.1"/>
    </source>
</evidence>
<reference evidence="2" key="1">
    <citation type="submission" date="2016-11" db="EMBL/GenBank/DDBJ databases">
        <title>The genome of Nicotiana attenuata.</title>
        <authorList>
            <person name="Xu S."/>
            <person name="Brockmoeller T."/>
            <person name="Gaquerel E."/>
            <person name="Navarro A."/>
            <person name="Kuhl H."/>
            <person name="Gase K."/>
            <person name="Ling Z."/>
            <person name="Zhou W."/>
            <person name="Kreitzer C."/>
            <person name="Stanke M."/>
            <person name="Tang H."/>
            <person name="Lyons E."/>
            <person name="Pandey P."/>
            <person name="Pandey S.P."/>
            <person name="Timmermann B."/>
            <person name="Baldwin I.T."/>
        </authorList>
    </citation>
    <scope>NUCLEOTIDE SEQUENCE [LARGE SCALE GENOMIC DNA]</scope>
    <source>
        <strain evidence="2">UT</strain>
    </source>
</reference>
<proteinExistence type="predicted"/>
<dbReference type="PANTHER" id="PTHR10648">
    <property type="entry name" value="SERINE/THREONINE-PROTEIN PHOSPHATASE PP2A 65 KDA REGULATORY SUBUNIT"/>
    <property type="match status" value="1"/>
</dbReference>
<evidence type="ECO:0000256" key="1">
    <source>
        <dbReference type="ARBA" id="ARBA00022737"/>
    </source>
</evidence>
<gene>
    <name evidence="2" type="primary">PP2AA2_0</name>
    <name evidence="2" type="ORF">A4A49_41484</name>
</gene>
<protein>
    <submittedName>
        <fullName evidence="2">Serinethreonine-protein phosphatase 2a 65 kDa regulatory subunit a beta isoform</fullName>
    </submittedName>
</protein>
<sequence length="346" mass="38776">MQESNSCMISSICRIQSLVQEELQLNSMALDDAKSEEVTVEDTTGCAGIVFVGNNDSDLIAEISGLLDNSKVPPEMLENPIADSSPEYCASLGHQVLDILSNGSYNPKFLEVVYNEHGIDFTSQLNGDSALQLERITVHYDDSKGVAELHDDLTEIVHYLRDPKRCTRLRDPFVNTVLFTGFFETGNTMLARTIAVDVIIRMLLHFPFYPDSDDGNSHDVAKMFDNSFQSDLPFIGCPASESKLFNWFYLVKRLAAGDWFIVRVPACGLSHIAYSSAPDMLTAELRSTYGQMCQEDMPMVRMLVATHLRKIAAIVAHAYLKIDIMSMFYYRTHDAEIHVCLLAFNI</sequence>
<dbReference type="GO" id="GO:0005829">
    <property type="term" value="C:cytosol"/>
    <property type="evidence" value="ECO:0007669"/>
    <property type="project" value="TreeGrafter"/>
</dbReference>
<dbReference type="STRING" id="49451.A0A1J6JQ54"/>
<dbReference type="InterPro" id="IPR051023">
    <property type="entry name" value="PP2A_Regulatory_Subunit_A"/>
</dbReference>
<dbReference type="GO" id="GO:0000159">
    <property type="term" value="C:protein phosphatase type 2A complex"/>
    <property type="evidence" value="ECO:0007669"/>
    <property type="project" value="TreeGrafter"/>
</dbReference>
<dbReference type="GO" id="GO:0019888">
    <property type="term" value="F:protein phosphatase regulator activity"/>
    <property type="evidence" value="ECO:0007669"/>
    <property type="project" value="TreeGrafter"/>
</dbReference>